<reference evidence="1 2" key="1">
    <citation type="submission" date="2017-09" db="EMBL/GenBank/DDBJ databases">
        <authorList>
            <person name="Kim K.H."/>
            <person name="Chun B.H."/>
            <person name="Han G.S."/>
            <person name="Hyun S.G."/>
            <person name="Jeon C.O."/>
        </authorList>
    </citation>
    <scope>NUCLEOTIDE SEQUENCE [LARGE SCALE GENOMIC DNA]</scope>
    <source>
        <strain evidence="1 2">SH</strain>
    </source>
</reference>
<dbReference type="AlphaFoldDB" id="A0AAN1PID3"/>
<evidence type="ECO:0000313" key="2">
    <source>
        <dbReference type="Proteomes" id="UP000256572"/>
    </source>
</evidence>
<organism evidence="1 2">
    <name type="scientific">Acetobacter pomorum</name>
    <dbReference type="NCBI Taxonomy" id="65959"/>
    <lineage>
        <taxon>Bacteria</taxon>
        <taxon>Pseudomonadati</taxon>
        <taxon>Pseudomonadota</taxon>
        <taxon>Alphaproteobacteria</taxon>
        <taxon>Acetobacterales</taxon>
        <taxon>Acetobacteraceae</taxon>
        <taxon>Acetobacter</taxon>
    </lineage>
</organism>
<protein>
    <submittedName>
        <fullName evidence="1">Uncharacterized protein</fullName>
    </submittedName>
</protein>
<gene>
    <name evidence="1" type="ORF">CJF59_09610</name>
</gene>
<name>A0AAN1PID3_9PROT</name>
<dbReference type="KEGG" id="apom:CPF11_03205"/>
<dbReference type="Proteomes" id="UP000256572">
    <property type="component" value="Chromosome"/>
</dbReference>
<accession>A0AAN1PID3</accession>
<dbReference type="RefSeq" id="WP_035353196.1">
    <property type="nucleotide sequence ID" value="NZ_CP023189.1"/>
</dbReference>
<sequence>MSKTTILLNIDLQFIGQQIAEQTFHDGEGAAKLADYLTGAAYAIGFSAYQNGRVQTQQTAALAQTISEAGIKRWKELTLGQILMETEAGGHA</sequence>
<dbReference type="EMBL" id="CP023189">
    <property type="protein sequence ID" value="AXN00780.1"/>
    <property type="molecule type" value="Genomic_DNA"/>
</dbReference>
<proteinExistence type="predicted"/>
<evidence type="ECO:0000313" key="1">
    <source>
        <dbReference type="EMBL" id="AXN00780.1"/>
    </source>
</evidence>
<reference evidence="1 2" key="2">
    <citation type="submission" date="2018-08" db="EMBL/GenBank/DDBJ databases">
        <title>Acetobacter oryzifermentans sp. nov., isolated from Korea traditional vinegar and reclassification of Acetobacter pasteurianus subsp. ascendens (Henneberg 1898) as Acetobacter ascendens comb. nov.</title>
        <authorList>
            <person name="Cho G.Y."/>
            <person name="Lee S.H."/>
        </authorList>
    </citation>
    <scope>NUCLEOTIDE SEQUENCE [LARGE SCALE GENOMIC DNA]</scope>
    <source>
        <strain evidence="1 2">SH</strain>
    </source>
</reference>